<evidence type="ECO:0000256" key="2">
    <source>
        <dbReference type="ARBA" id="ARBA00004906"/>
    </source>
</evidence>
<feature type="domain" description="WWE" evidence="14">
    <location>
        <begin position="1"/>
        <end position="78"/>
    </location>
</feature>
<evidence type="ECO:0000256" key="9">
    <source>
        <dbReference type="ARBA" id="ARBA00022976"/>
    </source>
</evidence>
<reference evidence="15" key="1">
    <citation type="journal article" date="2021" name="Sci. Adv.">
        <title>The American lobster genome reveals insights on longevity, neural, and immune adaptations.</title>
        <authorList>
            <person name="Polinski J.M."/>
            <person name="Zimin A.V."/>
            <person name="Clark K.F."/>
            <person name="Kohn A.B."/>
            <person name="Sadowski N."/>
            <person name="Timp W."/>
            <person name="Ptitsyn A."/>
            <person name="Khanna P."/>
            <person name="Romanova D.Y."/>
            <person name="Williams P."/>
            <person name="Greenwood S.J."/>
            <person name="Moroz L.L."/>
            <person name="Walt D.R."/>
            <person name="Bodnar A.G."/>
        </authorList>
    </citation>
    <scope>NUCLEOTIDE SEQUENCE</scope>
    <source>
        <strain evidence="15">GMGI-L3</strain>
    </source>
</reference>
<feature type="region of interest" description="Disordered" evidence="12">
    <location>
        <begin position="349"/>
        <end position="375"/>
    </location>
</feature>
<feature type="domain" description="WWE" evidence="14">
    <location>
        <begin position="79"/>
        <end position="158"/>
    </location>
</feature>
<proteinExistence type="inferred from homology"/>
<sequence length="793" mass="88544">MATGKQGLFVVVWEWENKQRRWRPYSPEVTQQLERSHTKNLRSVFLGDSDPALKNYCVHLPEMEQKCTASGETVRVRRNFYPQSSPAGQGAVWQWAGDACGDWHVYDMCVQCIIEESWATGAQTVDMSCTFPLCPYVINFCNLTQMNSRTGFIRSIRRFQQAAYPVGRRPVTPQQSHVPGRAMTTSNNNSNNPFNNTRSTTMSPLGAGSTDDRPRRRGSRGEERDASSSDTKPRTLMNKVFGRGHGSNSNNRGGNMNPPVSSDVSNGRLSSQWNGRDASPPKPMPRTNVPPVPKPRSNVPPPKHHQHHPSLEQHQHFSDHQHNQRQHLLEDQEEQRTYMARGLRNESAMGRFGSNHTLDSDCSSLNSGRRPSVDTTSTYLSLESFTVEDDHPQSLRHDNPAEAGATCSPVVDKLIKVDSDESMDDDVFSEDQEVCDVMRGVADHSSPPRAPSPLTLSHSHHQHQYSRHSVPHHTQNQSTPQQQSHFMPINAALPSSDVAPQMNGVKRKWGQQTMFGHPHMGASGDGNNDEVSQNSRFYGKQNQHRFSHHRSQHGSRAPIAAEDQLLVQHTSVVTSPPDEMCSICMWSLQEPSGYSDEDEAVATPAHTAGLKSDGVVSLVLCDHLFHLACVRQMAKASPQFLECPNCKTLHGEKIGNQPNGRMDVISVSGSLPGHPNCNTIQITYNINNGVQGPEHPRPGRPYHAVGFPRIAYLPNSEKGKKVLKLLREAWRRRLVFTIGTSVTMGIQDAVTWNEIHHKTEWTNYNGHGYPDPNYLDNVLKELALHGVTETTLV</sequence>
<feature type="region of interest" description="Disordered" evidence="12">
    <location>
        <begin position="164"/>
        <end position="327"/>
    </location>
</feature>
<feature type="compositionally biased region" description="Basic and acidic residues" evidence="12">
    <location>
        <begin position="309"/>
        <end position="327"/>
    </location>
</feature>
<keyword evidence="7 10" id="KW-0863">Zinc-finger</keyword>
<feature type="region of interest" description="Disordered" evidence="12">
    <location>
        <begin position="441"/>
        <end position="483"/>
    </location>
</feature>
<feature type="compositionally biased region" description="Polar residues" evidence="12">
    <location>
        <begin position="258"/>
        <end position="274"/>
    </location>
</feature>
<dbReference type="CDD" id="cd09633">
    <property type="entry name" value="Deltex_C"/>
    <property type="match status" value="1"/>
</dbReference>
<dbReference type="InterPro" id="IPR013083">
    <property type="entry name" value="Znf_RING/FYVE/PHD"/>
</dbReference>
<dbReference type="SMART" id="SM00184">
    <property type="entry name" value="RING"/>
    <property type="match status" value="1"/>
</dbReference>
<evidence type="ECO:0000259" key="13">
    <source>
        <dbReference type="PROSITE" id="PS50089"/>
    </source>
</evidence>
<comment type="similarity">
    <text evidence="3 11">Belongs to the Deltex family.</text>
</comment>
<feature type="compositionally biased region" description="Low complexity" evidence="12">
    <location>
        <begin position="184"/>
        <end position="201"/>
    </location>
</feature>
<comment type="pathway">
    <text evidence="2 11">Protein modification; protein ubiquitination.</text>
</comment>
<dbReference type="InterPro" id="IPR001841">
    <property type="entry name" value="Znf_RING"/>
</dbReference>
<evidence type="ECO:0000256" key="11">
    <source>
        <dbReference type="RuleBase" id="RU367105"/>
    </source>
</evidence>
<dbReference type="Gene3D" id="3.30.40.10">
    <property type="entry name" value="Zinc/RING finger domain, C3HC4 (zinc finger)"/>
    <property type="match status" value="1"/>
</dbReference>
<evidence type="ECO:0000313" key="16">
    <source>
        <dbReference type="Proteomes" id="UP000747542"/>
    </source>
</evidence>
<accession>A0A8J5MPA4</accession>
<evidence type="ECO:0000313" key="15">
    <source>
        <dbReference type="EMBL" id="KAG7158813.1"/>
    </source>
</evidence>
<feature type="compositionally biased region" description="Polar residues" evidence="12">
    <location>
        <begin position="472"/>
        <end position="483"/>
    </location>
</feature>
<dbReference type="InterPro" id="IPR018123">
    <property type="entry name" value="WWE-dom_subgr"/>
</dbReference>
<dbReference type="PROSITE" id="PS50089">
    <property type="entry name" value="ZF_RING_2"/>
    <property type="match status" value="1"/>
</dbReference>
<comment type="catalytic activity">
    <reaction evidence="1 11">
        <text>S-ubiquitinyl-[E2 ubiquitin-conjugating enzyme]-L-cysteine + [acceptor protein]-L-lysine = [E2 ubiquitin-conjugating enzyme]-L-cysteine + N(6)-ubiquitinyl-[acceptor protein]-L-lysine.</text>
        <dbReference type="EC" id="2.3.2.27"/>
    </reaction>
</comment>
<evidence type="ECO:0000256" key="10">
    <source>
        <dbReference type="PROSITE-ProRule" id="PRU00175"/>
    </source>
</evidence>
<evidence type="ECO:0000256" key="3">
    <source>
        <dbReference type="ARBA" id="ARBA00009413"/>
    </source>
</evidence>
<dbReference type="Pfam" id="PF18102">
    <property type="entry name" value="DTC"/>
    <property type="match status" value="1"/>
</dbReference>
<dbReference type="SUPFAM" id="SSF57850">
    <property type="entry name" value="RING/U-box"/>
    <property type="match status" value="1"/>
</dbReference>
<dbReference type="Gene3D" id="3.30.720.50">
    <property type="match status" value="2"/>
</dbReference>
<dbReference type="GO" id="GO:0016567">
    <property type="term" value="P:protein ubiquitination"/>
    <property type="evidence" value="ECO:0007669"/>
    <property type="project" value="UniProtKB-UniRule"/>
</dbReference>
<dbReference type="InterPro" id="IPR004170">
    <property type="entry name" value="WWE_dom"/>
</dbReference>
<comment type="caution">
    <text evidence="15">The sequence shown here is derived from an EMBL/GenBank/DDBJ whole genome shotgun (WGS) entry which is preliminary data.</text>
</comment>
<gene>
    <name evidence="15" type="primary">DTX2-L1</name>
    <name evidence="15" type="ORF">Hamer_G011495</name>
</gene>
<evidence type="ECO:0000259" key="14">
    <source>
        <dbReference type="PROSITE" id="PS50918"/>
    </source>
</evidence>
<keyword evidence="6" id="KW-0677">Repeat</keyword>
<evidence type="ECO:0000256" key="4">
    <source>
        <dbReference type="ARBA" id="ARBA00022679"/>
    </source>
</evidence>
<dbReference type="Pfam" id="PF02825">
    <property type="entry name" value="WWE"/>
    <property type="match status" value="2"/>
</dbReference>
<dbReference type="SUPFAM" id="SSF117839">
    <property type="entry name" value="WWE domain"/>
    <property type="match status" value="2"/>
</dbReference>
<evidence type="ECO:0000256" key="5">
    <source>
        <dbReference type="ARBA" id="ARBA00022723"/>
    </source>
</evidence>
<dbReference type="PROSITE" id="PS50918">
    <property type="entry name" value="WWE"/>
    <property type="match status" value="2"/>
</dbReference>
<evidence type="ECO:0000256" key="6">
    <source>
        <dbReference type="ARBA" id="ARBA00022737"/>
    </source>
</evidence>
<feature type="compositionally biased region" description="Low complexity" evidence="12">
    <location>
        <begin position="246"/>
        <end position="257"/>
    </location>
</feature>
<dbReference type="InterPro" id="IPR037197">
    <property type="entry name" value="WWE_dom_sf"/>
</dbReference>
<dbReference type="GO" id="GO:0005737">
    <property type="term" value="C:cytoplasm"/>
    <property type="evidence" value="ECO:0007669"/>
    <property type="project" value="UniProtKB-SubCell"/>
</dbReference>
<feature type="compositionally biased region" description="Basic residues" evidence="12">
    <location>
        <begin position="458"/>
        <end position="471"/>
    </location>
</feature>
<dbReference type="SMART" id="SM00678">
    <property type="entry name" value="WWE"/>
    <property type="match status" value="2"/>
</dbReference>
<dbReference type="InterPro" id="IPR039399">
    <property type="entry name" value="Deltex_C_sf"/>
</dbReference>
<evidence type="ECO:0000256" key="7">
    <source>
        <dbReference type="ARBA" id="ARBA00022771"/>
    </source>
</evidence>
<keyword evidence="4 11" id="KW-0808">Transferase</keyword>
<protein>
    <recommendedName>
        <fullName evidence="11">E3 ubiquitin-protein ligase</fullName>
        <ecNumber evidence="11">2.3.2.27</ecNumber>
    </recommendedName>
</protein>
<dbReference type="InterPro" id="IPR039398">
    <property type="entry name" value="Deltex_fam"/>
</dbReference>
<dbReference type="EC" id="2.3.2.27" evidence="11"/>
<feature type="compositionally biased region" description="Polar residues" evidence="12">
    <location>
        <begin position="354"/>
        <end position="375"/>
    </location>
</feature>
<keyword evidence="8 11" id="KW-0862">Zinc</keyword>
<dbReference type="Proteomes" id="UP000747542">
    <property type="component" value="Unassembled WGS sequence"/>
</dbReference>
<feature type="compositionally biased region" description="Pro residues" evidence="12">
    <location>
        <begin position="280"/>
        <end position="301"/>
    </location>
</feature>
<dbReference type="GO" id="GO:0007219">
    <property type="term" value="P:Notch signaling pathway"/>
    <property type="evidence" value="ECO:0007669"/>
    <property type="project" value="UniProtKB-KW"/>
</dbReference>
<dbReference type="Gene3D" id="3.30.390.130">
    <property type="match status" value="1"/>
</dbReference>
<keyword evidence="16" id="KW-1185">Reference proteome</keyword>
<name>A0A8J5MPA4_HOMAM</name>
<dbReference type="FunFam" id="3.30.390.130:FF:000001">
    <property type="entry name" value="Probable E3 ubiquitin-protein ligase DTX3"/>
    <property type="match status" value="1"/>
</dbReference>
<keyword evidence="9" id="KW-0914">Notch signaling pathway</keyword>
<dbReference type="InterPro" id="IPR039396">
    <property type="entry name" value="Deltex_C"/>
</dbReference>
<dbReference type="UniPathway" id="UPA00143"/>
<feature type="domain" description="RING-type" evidence="13">
    <location>
        <begin position="581"/>
        <end position="647"/>
    </location>
</feature>
<keyword evidence="5 11" id="KW-0479">Metal-binding</keyword>
<dbReference type="EMBL" id="JAHLQT010034478">
    <property type="protein sequence ID" value="KAG7158813.1"/>
    <property type="molecule type" value="Genomic_DNA"/>
</dbReference>
<feature type="compositionally biased region" description="Basic and acidic residues" evidence="12">
    <location>
        <begin position="210"/>
        <end position="233"/>
    </location>
</feature>
<dbReference type="GO" id="GO:0008270">
    <property type="term" value="F:zinc ion binding"/>
    <property type="evidence" value="ECO:0007669"/>
    <property type="project" value="UniProtKB-KW"/>
</dbReference>
<organism evidence="15 16">
    <name type="scientific">Homarus americanus</name>
    <name type="common">American lobster</name>
    <dbReference type="NCBI Taxonomy" id="6706"/>
    <lineage>
        <taxon>Eukaryota</taxon>
        <taxon>Metazoa</taxon>
        <taxon>Ecdysozoa</taxon>
        <taxon>Arthropoda</taxon>
        <taxon>Crustacea</taxon>
        <taxon>Multicrustacea</taxon>
        <taxon>Malacostraca</taxon>
        <taxon>Eumalacostraca</taxon>
        <taxon>Eucarida</taxon>
        <taxon>Decapoda</taxon>
        <taxon>Pleocyemata</taxon>
        <taxon>Astacidea</taxon>
        <taxon>Nephropoidea</taxon>
        <taxon>Nephropidae</taxon>
        <taxon>Homarus</taxon>
    </lineage>
</organism>
<keyword evidence="11" id="KW-0963">Cytoplasm</keyword>
<dbReference type="AlphaFoldDB" id="A0A8J5MPA4"/>
<dbReference type="GO" id="GO:0061630">
    <property type="term" value="F:ubiquitin protein ligase activity"/>
    <property type="evidence" value="ECO:0007669"/>
    <property type="project" value="UniProtKB-UniRule"/>
</dbReference>
<dbReference type="PANTHER" id="PTHR12622">
    <property type="entry name" value="DELTEX-RELATED"/>
    <property type="match status" value="1"/>
</dbReference>
<evidence type="ECO:0000256" key="8">
    <source>
        <dbReference type="ARBA" id="ARBA00022833"/>
    </source>
</evidence>
<evidence type="ECO:0000256" key="12">
    <source>
        <dbReference type="SAM" id="MobiDB-lite"/>
    </source>
</evidence>
<comment type="subcellular location">
    <subcellularLocation>
        <location evidence="11">Cytoplasm</location>
    </subcellularLocation>
</comment>
<evidence type="ECO:0000256" key="1">
    <source>
        <dbReference type="ARBA" id="ARBA00000900"/>
    </source>
</evidence>